<keyword evidence="2" id="KW-1185">Reference proteome</keyword>
<organism evidence="1 2">
    <name type="scientific">Paenibacillus medicaginis</name>
    <dbReference type="NCBI Taxonomy" id="1470560"/>
    <lineage>
        <taxon>Bacteria</taxon>
        <taxon>Bacillati</taxon>
        <taxon>Bacillota</taxon>
        <taxon>Bacilli</taxon>
        <taxon>Bacillales</taxon>
        <taxon>Paenibacillaceae</taxon>
        <taxon>Paenibacillus</taxon>
    </lineage>
</organism>
<evidence type="ECO:0000313" key="2">
    <source>
        <dbReference type="Proteomes" id="UP001580430"/>
    </source>
</evidence>
<sequence length="75" mass="8380">MAKNLLNAEEYKSLFSLLKKAGIHQKVIIDPISETIEFQDKPSGLKAALASYGSLDSEQVKKLRESVEEGRADWD</sequence>
<dbReference type="Proteomes" id="UP001580430">
    <property type="component" value="Unassembled WGS sequence"/>
</dbReference>
<comment type="caution">
    <text evidence="1">The sequence shown here is derived from an EMBL/GenBank/DDBJ whole genome shotgun (WGS) entry which is preliminary data.</text>
</comment>
<evidence type="ECO:0000313" key="1">
    <source>
        <dbReference type="EMBL" id="MFB5762137.1"/>
    </source>
</evidence>
<accession>A0ABV5C3P4</accession>
<proteinExistence type="predicted"/>
<gene>
    <name evidence="1" type="ORF">ACE5LO_17260</name>
</gene>
<protein>
    <submittedName>
        <fullName evidence="1">Uncharacterized protein</fullName>
    </submittedName>
</protein>
<name>A0ABV5C3P4_9BACL</name>
<dbReference type="EMBL" id="JBHIRY010000017">
    <property type="protein sequence ID" value="MFB5762137.1"/>
    <property type="molecule type" value="Genomic_DNA"/>
</dbReference>
<reference evidence="1 2" key="1">
    <citation type="submission" date="2024-09" db="EMBL/GenBank/DDBJ databases">
        <title>Paenibacillus zeirhizospherea sp. nov., isolated from surface of the maize (Zea mays) roots in a horticulture field, Hungary.</title>
        <authorList>
            <person name="Marton D."/>
            <person name="Farkas M."/>
            <person name="Bedics A."/>
            <person name="Toth E."/>
            <person name="Tancsics A."/>
            <person name="Boka K."/>
            <person name="Marati G."/>
            <person name="Kriszt B."/>
            <person name="Cserhati M."/>
        </authorList>
    </citation>
    <scope>NUCLEOTIDE SEQUENCE [LARGE SCALE GENOMIC DNA]</scope>
    <source>
        <strain evidence="1 2">JCM 18446</strain>
    </source>
</reference>
<dbReference type="RefSeq" id="WP_375521252.1">
    <property type="nucleotide sequence ID" value="NZ_JBHIRY010000017.1"/>
</dbReference>